<dbReference type="EMBL" id="REGN01002105">
    <property type="protein sequence ID" value="RNA30275.1"/>
    <property type="molecule type" value="Genomic_DNA"/>
</dbReference>
<dbReference type="Proteomes" id="UP000276133">
    <property type="component" value="Unassembled WGS sequence"/>
</dbReference>
<dbReference type="Gene3D" id="2.60.34.10">
    <property type="entry name" value="Substrate Binding Domain Of DNAk, Chain A, domain 1"/>
    <property type="match status" value="1"/>
</dbReference>
<sequence length="802" mass="91044">MSVVGFDVGNYKSSIGIARAGGIEIIANEYSDRITPTYVSFTNNQRFQGHAAKQQEVTNNRNTITGFKRLLARKPNDSQVQNEKNFHPLRISQEESVRIEVDYLNETRSLSAEQLTGVFLTKLKSTAESSLNMPVTDCVVSVPSYFTDAERRALLDASQIAGLNCLKLMNETTAVALCYGLYHTDLPDTNDKPHVAVFVDVGYTSLQASAVAFNKGKLRMLASTFDNNLGGRDFDKVLMDYFQQEFLAKYKVDAYSNVRARLRLRTECEKVKKLMSANSSPIPLNIECFLNDIDVSAKIKRDDFERLSEPILARVQNALQRLLVEANLRPEDIAVVEIVGGSTRIPAIKRIVQETFQKEPSTTLNADEACARGCTIMCAILSPNFKVKEFKIEDCQLFPITLSWKGAETEDNELEVFPKFEKIPLSKLMTIYKRDSFEIEARYRFPNDIPYPVSLIGKFQIGNVTPNAQGENSEIKLKARITKNGIFEILSPQMIETFEVEVAEQAEAAKVPEQAEQKPQGEQVPGQEAPVAETANQAANPPKMVKKKKTKSIDLLLSAHVPQLSKQEINLLIEQELSMIQQNRKECERAEAKNAVEEYIYDIRGKICGDCASFITEQAKSQFMSILDEAENWLYTDEAENQEKSVYVEKLTSLKNFGEPVKKRFREYQERPAMLQEFGHSLQMIKKAVDLYQKGDEKYNHLEKSEIEKVVKYWEEKQRWFEEKSSLLDKMAPTDDPVVLASQIKDEINLLNKDCWAILNKPKPKVEPPKQTPEQPKQEQNQQSTEVNGNKTDKEEKPMDLD</sequence>
<dbReference type="PROSITE" id="PS01036">
    <property type="entry name" value="HSP70_3"/>
    <property type="match status" value="1"/>
</dbReference>
<evidence type="ECO:0000313" key="6">
    <source>
        <dbReference type="Proteomes" id="UP000276133"/>
    </source>
</evidence>
<dbReference type="InterPro" id="IPR013126">
    <property type="entry name" value="Hsp_70_fam"/>
</dbReference>
<keyword evidence="5" id="KW-0346">Stress response</keyword>
<feature type="region of interest" description="Disordered" evidence="4">
    <location>
        <begin position="761"/>
        <end position="802"/>
    </location>
</feature>
<keyword evidence="3" id="KW-0067">ATP-binding</keyword>
<dbReference type="AlphaFoldDB" id="A0A3M7S3T2"/>
<keyword evidence="2" id="KW-0547">Nucleotide-binding</keyword>
<dbReference type="GO" id="GO:0140662">
    <property type="term" value="F:ATP-dependent protein folding chaperone"/>
    <property type="evidence" value="ECO:0007669"/>
    <property type="project" value="InterPro"/>
</dbReference>
<dbReference type="PRINTS" id="PR00301">
    <property type="entry name" value="HEATSHOCK70"/>
</dbReference>
<feature type="compositionally biased region" description="Basic and acidic residues" evidence="4">
    <location>
        <begin position="791"/>
        <end position="802"/>
    </location>
</feature>
<name>A0A3M7S3T2_BRAPC</name>
<dbReference type="FunFam" id="3.30.30.30:FF:000002">
    <property type="entry name" value="Heat shock 70 kDa protein 4"/>
    <property type="match status" value="1"/>
</dbReference>
<dbReference type="GO" id="GO:0005634">
    <property type="term" value="C:nucleus"/>
    <property type="evidence" value="ECO:0007669"/>
    <property type="project" value="TreeGrafter"/>
</dbReference>
<dbReference type="FunFam" id="3.30.420.40:FF:000171">
    <property type="entry name" value="Heat shock 70 kDa protein 4"/>
    <property type="match status" value="1"/>
</dbReference>
<dbReference type="OrthoDB" id="434160at2759"/>
<dbReference type="Gene3D" id="3.30.420.40">
    <property type="match status" value="2"/>
</dbReference>
<dbReference type="STRING" id="10195.A0A3M7S3T2"/>
<evidence type="ECO:0000256" key="4">
    <source>
        <dbReference type="SAM" id="MobiDB-lite"/>
    </source>
</evidence>
<gene>
    <name evidence="5" type="ORF">BpHYR1_027639</name>
</gene>
<dbReference type="FunFam" id="3.30.420.40:FF:000495">
    <property type="entry name" value="Heat shock protein 4b"/>
    <property type="match status" value="1"/>
</dbReference>
<reference evidence="5 6" key="1">
    <citation type="journal article" date="2018" name="Sci. Rep.">
        <title>Genomic signatures of local adaptation to the degree of environmental predictability in rotifers.</title>
        <authorList>
            <person name="Franch-Gras L."/>
            <person name="Hahn C."/>
            <person name="Garcia-Roger E.M."/>
            <person name="Carmona M.J."/>
            <person name="Serra M."/>
            <person name="Gomez A."/>
        </authorList>
    </citation>
    <scope>NUCLEOTIDE SEQUENCE [LARGE SCALE GENOMIC DNA]</scope>
    <source>
        <strain evidence="5">HYR1</strain>
    </source>
</reference>
<proteinExistence type="inferred from homology"/>
<protein>
    <submittedName>
        <fullName evidence="5">Heat shock 70 kDa 4L</fullName>
    </submittedName>
</protein>
<evidence type="ECO:0000256" key="1">
    <source>
        <dbReference type="ARBA" id="ARBA00007381"/>
    </source>
</evidence>
<evidence type="ECO:0000313" key="5">
    <source>
        <dbReference type="EMBL" id="RNA30275.1"/>
    </source>
</evidence>
<dbReference type="InterPro" id="IPR029047">
    <property type="entry name" value="HSP70_peptide-bd_sf"/>
</dbReference>
<feature type="region of interest" description="Disordered" evidence="4">
    <location>
        <begin position="510"/>
        <end position="529"/>
    </location>
</feature>
<dbReference type="PANTHER" id="PTHR45639">
    <property type="entry name" value="HSC70CB, ISOFORM G-RELATED"/>
    <property type="match status" value="1"/>
</dbReference>
<dbReference type="GO" id="GO:0005829">
    <property type="term" value="C:cytosol"/>
    <property type="evidence" value="ECO:0007669"/>
    <property type="project" value="TreeGrafter"/>
</dbReference>
<dbReference type="InterPro" id="IPR029048">
    <property type="entry name" value="HSP70_C_sf"/>
</dbReference>
<dbReference type="FunFam" id="3.90.640.10:FF:000004">
    <property type="entry name" value="Heat shock 70 kDa protein 4"/>
    <property type="match status" value="1"/>
</dbReference>
<evidence type="ECO:0000256" key="2">
    <source>
        <dbReference type="ARBA" id="ARBA00022741"/>
    </source>
</evidence>
<accession>A0A3M7S3T2</accession>
<keyword evidence="6" id="KW-1185">Reference proteome</keyword>
<dbReference type="Gene3D" id="3.90.640.10">
    <property type="entry name" value="Actin, Chain A, domain 4"/>
    <property type="match status" value="1"/>
</dbReference>
<dbReference type="SUPFAM" id="SSF100934">
    <property type="entry name" value="Heat shock protein 70kD (HSP70), C-terminal subdomain"/>
    <property type="match status" value="2"/>
</dbReference>
<dbReference type="SUPFAM" id="SSF53067">
    <property type="entry name" value="Actin-like ATPase domain"/>
    <property type="match status" value="2"/>
</dbReference>
<comment type="similarity">
    <text evidence="1">Belongs to the heat shock protein 70 family.</text>
</comment>
<dbReference type="Pfam" id="PF00012">
    <property type="entry name" value="HSP70"/>
    <property type="match status" value="1"/>
</dbReference>
<dbReference type="InterPro" id="IPR018181">
    <property type="entry name" value="Heat_shock_70_CS"/>
</dbReference>
<dbReference type="Gene3D" id="3.30.30.30">
    <property type="match status" value="1"/>
</dbReference>
<dbReference type="InterPro" id="IPR043129">
    <property type="entry name" value="ATPase_NBD"/>
</dbReference>
<dbReference type="PANTHER" id="PTHR45639:SF4">
    <property type="entry name" value="HSC70CB, ISOFORM G"/>
    <property type="match status" value="1"/>
</dbReference>
<dbReference type="SUPFAM" id="SSF100920">
    <property type="entry name" value="Heat shock protein 70kD (HSP70), peptide-binding domain"/>
    <property type="match status" value="1"/>
</dbReference>
<dbReference type="GO" id="GO:0005524">
    <property type="term" value="F:ATP binding"/>
    <property type="evidence" value="ECO:0007669"/>
    <property type="project" value="UniProtKB-KW"/>
</dbReference>
<comment type="caution">
    <text evidence="5">The sequence shown here is derived from an EMBL/GenBank/DDBJ whole genome shotgun (WGS) entry which is preliminary data.</text>
</comment>
<feature type="compositionally biased region" description="Low complexity" evidence="4">
    <location>
        <begin position="772"/>
        <end position="783"/>
    </location>
</feature>
<evidence type="ECO:0000256" key="3">
    <source>
        <dbReference type="ARBA" id="ARBA00022840"/>
    </source>
</evidence>
<dbReference type="FunFam" id="1.20.1270.10:FF:000002">
    <property type="entry name" value="Heat shock 70 kDa protein 4"/>
    <property type="match status" value="1"/>
</dbReference>
<organism evidence="5 6">
    <name type="scientific">Brachionus plicatilis</name>
    <name type="common">Marine rotifer</name>
    <name type="synonym">Brachionus muelleri</name>
    <dbReference type="NCBI Taxonomy" id="10195"/>
    <lineage>
        <taxon>Eukaryota</taxon>
        <taxon>Metazoa</taxon>
        <taxon>Spiralia</taxon>
        <taxon>Gnathifera</taxon>
        <taxon>Rotifera</taxon>
        <taxon>Eurotatoria</taxon>
        <taxon>Monogononta</taxon>
        <taxon>Pseudotrocha</taxon>
        <taxon>Ploima</taxon>
        <taxon>Brachionidae</taxon>
        <taxon>Brachionus</taxon>
    </lineage>
</organism>
<dbReference type="Gene3D" id="1.20.1270.10">
    <property type="match status" value="1"/>
</dbReference>